<sequence length="176" mass="20842">MKIISSIKYVIVLTVWFFLLFKSTQGQTLSVKDTIHGNCFRFLDDPNNYITLEIVPDTIKKNIIPKKITITFTRTENMKAYGAGYRFILQKWNGKNWKVVSFKKPKIEGSIKMVVAFNDILFRFDKFNKIETEIDLYRYFDKKDLKTGKYRIVKGFMPFDGIKKHIYLSSEFYIVN</sequence>
<evidence type="ECO:0000313" key="3">
    <source>
        <dbReference type="Proteomes" id="UP000236731"/>
    </source>
</evidence>
<dbReference type="AlphaFoldDB" id="A0A1H6BYX6"/>
<evidence type="ECO:0000313" key="2">
    <source>
        <dbReference type="EMBL" id="SEG65872.1"/>
    </source>
</evidence>
<accession>A0A1H6BYX6</accession>
<dbReference type="Proteomes" id="UP000236731">
    <property type="component" value="Unassembled WGS sequence"/>
</dbReference>
<dbReference type="RefSeq" id="WP_103907476.1">
    <property type="nucleotide sequence ID" value="NZ_CP049246.1"/>
</dbReference>
<feature type="domain" description="Bacterial Ig-like" evidence="1">
    <location>
        <begin position="66"/>
        <end position="164"/>
    </location>
</feature>
<dbReference type="InterPro" id="IPR046878">
    <property type="entry name" value="Big_14"/>
</dbReference>
<name>A0A1H6BYX6_9SPHI</name>
<dbReference type="Pfam" id="PF20251">
    <property type="entry name" value="Big_14"/>
    <property type="match status" value="1"/>
</dbReference>
<dbReference type="EMBL" id="FNUT01000012">
    <property type="protein sequence ID" value="SEG65872.1"/>
    <property type="molecule type" value="Genomic_DNA"/>
</dbReference>
<keyword evidence="3" id="KW-1185">Reference proteome</keyword>
<protein>
    <recommendedName>
        <fullName evidence="1">Bacterial Ig-like domain-containing protein</fullName>
    </recommendedName>
</protein>
<gene>
    <name evidence="2" type="ORF">SAMN05421877_11275</name>
</gene>
<reference evidence="3" key="1">
    <citation type="submission" date="2016-10" db="EMBL/GenBank/DDBJ databases">
        <authorList>
            <person name="Varghese N."/>
            <person name="Submissions S."/>
        </authorList>
    </citation>
    <scope>NUCLEOTIDE SEQUENCE [LARGE SCALE GENOMIC DNA]</scope>
    <source>
        <strain evidence="3">DSM 22361</strain>
    </source>
</reference>
<evidence type="ECO:0000259" key="1">
    <source>
        <dbReference type="Pfam" id="PF20251"/>
    </source>
</evidence>
<proteinExistence type="predicted"/>
<organism evidence="2 3">
    <name type="scientific">Sphingobacterium lactis</name>
    <dbReference type="NCBI Taxonomy" id="797291"/>
    <lineage>
        <taxon>Bacteria</taxon>
        <taxon>Pseudomonadati</taxon>
        <taxon>Bacteroidota</taxon>
        <taxon>Sphingobacteriia</taxon>
        <taxon>Sphingobacteriales</taxon>
        <taxon>Sphingobacteriaceae</taxon>
        <taxon>Sphingobacterium</taxon>
    </lineage>
</organism>